<name>A0A0M8MJF1_9FLAO</name>
<keyword evidence="1" id="KW-0472">Membrane</keyword>
<feature type="transmembrane region" description="Helical" evidence="1">
    <location>
        <begin position="31"/>
        <end position="50"/>
    </location>
</feature>
<dbReference type="OrthoDB" id="1357929at2"/>
<sequence length="191" mass="21989">MKARQFVAIIFGCILIYKTWQSKYSSDLVDAFIWIAIFIFGFTLFTVALVKDYNRYREEKTWTSFAATLTFLGFLLIAVAAGFIVRYDDNKPTLIKGWCDGDINGVTLDLKKDGTYVYYSSSWGGGDYLYGTYTIKDSLITLDRTIERVIVTRNLEVKQSGDVYYLYQMQNGKALENELELKVIEDTRKGR</sequence>
<accession>A0A0M8MJF1</accession>
<keyword evidence="3" id="KW-1185">Reference proteome</keyword>
<gene>
    <name evidence="2" type="ORF">AM493_16360</name>
</gene>
<dbReference type="Proteomes" id="UP000037755">
    <property type="component" value="Unassembled WGS sequence"/>
</dbReference>
<dbReference type="PATRIC" id="fig|1202724.3.peg.3397"/>
<dbReference type="RefSeq" id="WP_054409100.1">
    <property type="nucleotide sequence ID" value="NZ_FOYA01000005.1"/>
</dbReference>
<evidence type="ECO:0000256" key="1">
    <source>
        <dbReference type="SAM" id="Phobius"/>
    </source>
</evidence>
<dbReference type="AlphaFoldDB" id="A0A0M8MJF1"/>
<protein>
    <submittedName>
        <fullName evidence="2">Uncharacterized protein</fullName>
    </submittedName>
</protein>
<comment type="caution">
    <text evidence="2">The sequence shown here is derived from an EMBL/GenBank/DDBJ whole genome shotgun (WGS) entry which is preliminary data.</text>
</comment>
<organism evidence="2 3">
    <name type="scientific">Flavobacterium akiainvivens</name>
    <dbReference type="NCBI Taxonomy" id="1202724"/>
    <lineage>
        <taxon>Bacteria</taxon>
        <taxon>Pseudomonadati</taxon>
        <taxon>Bacteroidota</taxon>
        <taxon>Flavobacteriia</taxon>
        <taxon>Flavobacteriales</taxon>
        <taxon>Flavobacteriaceae</taxon>
        <taxon>Flavobacterium</taxon>
    </lineage>
</organism>
<evidence type="ECO:0000313" key="2">
    <source>
        <dbReference type="EMBL" id="KOS07441.1"/>
    </source>
</evidence>
<keyword evidence="1" id="KW-0812">Transmembrane</keyword>
<proteinExistence type="predicted"/>
<feature type="transmembrane region" description="Helical" evidence="1">
    <location>
        <begin position="62"/>
        <end position="85"/>
    </location>
</feature>
<evidence type="ECO:0000313" key="3">
    <source>
        <dbReference type="Proteomes" id="UP000037755"/>
    </source>
</evidence>
<dbReference type="EMBL" id="LIYD01000005">
    <property type="protein sequence ID" value="KOS07441.1"/>
    <property type="molecule type" value="Genomic_DNA"/>
</dbReference>
<reference evidence="2 3" key="1">
    <citation type="submission" date="2015-08" db="EMBL/GenBank/DDBJ databases">
        <title>Whole genome sequence of Flavobacterium akiainvivens IK-1T, from decaying Wikstroemia oahuensis, an endemic Hawaiian shrub.</title>
        <authorList>
            <person name="Wan X."/>
            <person name="Hou S."/>
            <person name="Saito J."/>
            <person name="Donachie S."/>
        </authorList>
    </citation>
    <scope>NUCLEOTIDE SEQUENCE [LARGE SCALE GENOMIC DNA]</scope>
    <source>
        <strain evidence="2 3">IK-1</strain>
    </source>
</reference>
<keyword evidence="1" id="KW-1133">Transmembrane helix</keyword>